<feature type="compositionally biased region" description="Low complexity" evidence="2">
    <location>
        <begin position="86"/>
        <end position="96"/>
    </location>
</feature>
<feature type="coiled-coil region" evidence="1">
    <location>
        <begin position="335"/>
        <end position="362"/>
    </location>
</feature>
<name>A0AAW0CH11_9AGAR</name>
<feature type="coiled-coil region" evidence="1">
    <location>
        <begin position="157"/>
        <end position="201"/>
    </location>
</feature>
<organism evidence="3 4">
    <name type="scientific">Paramarasmius palmivorus</name>
    <dbReference type="NCBI Taxonomy" id="297713"/>
    <lineage>
        <taxon>Eukaryota</taxon>
        <taxon>Fungi</taxon>
        <taxon>Dikarya</taxon>
        <taxon>Basidiomycota</taxon>
        <taxon>Agaricomycotina</taxon>
        <taxon>Agaricomycetes</taxon>
        <taxon>Agaricomycetidae</taxon>
        <taxon>Agaricales</taxon>
        <taxon>Marasmiineae</taxon>
        <taxon>Marasmiaceae</taxon>
        <taxon>Paramarasmius</taxon>
    </lineage>
</organism>
<evidence type="ECO:0000313" key="4">
    <source>
        <dbReference type="Proteomes" id="UP001383192"/>
    </source>
</evidence>
<evidence type="ECO:0000256" key="1">
    <source>
        <dbReference type="SAM" id="Coils"/>
    </source>
</evidence>
<feature type="coiled-coil region" evidence="1">
    <location>
        <begin position="230"/>
        <end position="257"/>
    </location>
</feature>
<dbReference type="EMBL" id="JAYKXP010000048">
    <property type="protein sequence ID" value="KAK7037267.1"/>
    <property type="molecule type" value="Genomic_DNA"/>
</dbReference>
<comment type="caution">
    <text evidence="3">The sequence shown here is derived from an EMBL/GenBank/DDBJ whole genome shotgun (WGS) entry which is preliminary data.</text>
</comment>
<feature type="compositionally biased region" description="Polar residues" evidence="2">
    <location>
        <begin position="97"/>
        <end position="120"/>
    </location>
</feature>
<reference evidence="3 4" key="1">
    <citation type="submission" date="2024-01" db="EMBL/GenBank/DDBJ databases">
        <title>A draft genome for a cacao thread blight-causing isolate of Paramarasmius palmivorus.</title>
        <authorList>
            <person name="Baruah I.K."/>
            <person name="Bukari Y."/>
            <person name="Amoako-Attah I."/>
            <person name="Meinhardt L.W."/>
            <person name="Bailey B.A."/>
            <person name="Cohen S.P."/>
        </authorList>
    </citation>
    <scope>NUCLEOTIDE SEQUENCE [LARGE SCALE GENOMIC DNA]</scope>
    <source>
        <strain evidence="3 4">GH-12</strain>
    </source>
</reference>
<proteinExistence type="predicted"/>
<keyword evidence="1" id="KW-0175">Coiled coil</keyword>
<gene>
    <name evidence="3" type="ORF">VNI00_011258</name>
</gene>
<sequence length="500" mass="57078">MQQLTPPISNQLREDFARECQRSPTAEELSLWRSENQHRARLCCSLVLEELSSRVKKTLGLDSETFITLFREHMGRRVEELRNPHSSSSISIGSSSTKECTTQMTPTTPNPIPNASLTPTASELLPTNISETTDTNSVMHRLARFVEHAREANYKLLQKYEASRAECEQLRASLTEQTRHSEAMQRRNEELHQTIQNLRSQLEASGLDAFAVREEAQGLLLRDLQRDVAMEQLKENITRLEQRVQEEQGAKEAFQQDLIRERVEKNELLSKKLRLEGSVEKTKAELTMASLNRATLCDVTVLVQHRLFQAEEECRSARKEAGRTMETLNNVKAEVFGQSLEVQRLKEALEQAKREKEDAFAGKHVFTFSLAGTYAPISGTAELREVVGQLQHEKKATEDAVEHLKSEKEFLLSGLTRTQEHSQRLLQHQTNELANMKQLVKEFAQVRAHFSANQVTREDVEDMCDKLGVDLMVIMNRLQAKYSDSEDTEAPPKKRKLDRG</sequence>
<dbReference type="AlphaFoldDB" id="A0AAW0CH11"/>
<protein>
    <recommendedName>
        <fullName evidence="5">Coiled-coil domain-containing protein 170</fullName>
    </recommendedName>
</protein>
<keyword evidence="4" id="KW-1185">Reference proteome</keyword>
<accession>A0AAW0CH11</accession>
<dbReference type="Proteomes" id="UP001383192">
    <property type="component" value="Unassembled WGS sequence"/>
</dbReference>
<evidence type="ECO:0000256" key="2">
    <source>
        <dbReference type="SAM" id="MobiDB-lite"/>
    </source>
</evidence>
<evidence type="ECO:0008006" key="5">
    <source>
        <dbReference type="Google" id="ProtNLM"/>
    </source>
</evidence>
<evidence type="ECO:0000313" key="3">
    <source>
        <dbReference type="EMBL" id="KAK7037267.1"/>
    </source>
</evidence>
<feature type="region of interest" description="Disordered" evidence="2">
    <location>
        <begin position="80"/>
        <end position="120"/>
    </location>
</feature>